<name>A0ABP8MCA6_9BACT</name>
<organism evidence="3 4">
    <name type="scientific">Ravibacter arvi</name>
    <dbReference type="NCBI Taxonomy" id="2051041"/>
    <lineage>
        <taxon>Bacteria</taxon>
        <taxon>Pseudomonadati</taxon>
        <taxon>Bacteroidota</taxon>
        <taxon>Cytophagia</taxon>
        <taxon>Cytophagales</taxon>
        <taxon>Spirosomataceae</taxon>
        <taxon>Ravibacter</taxon>
    </lineage>
</organism>
<evidence type="ECO:0000256" key="1">
    <source>
        <dbReference type="SAM" id="MobiDB-lite"/>
    </source>
</evidence>
<feature type="transmembrane region" description="Helical" evidence="2">
    <location>
        <begin position="67"/>
        <end position="87"/>
    </location>
</feature>
<comment type="caution">
    <text evidence="3">The sequence shown here is derived from an EMBL/GenBank/DDBJ whole genome shotgun (WGS) entry which is preliminary data.</text>
</comment>
<proteinExistence type="predicted"/>
<evidence type="ECO:0000256" key="2">
    <source>
        <dbReference type="SAM" id="Phobius"/>
    </source>
</evidence>
<evidence type="ECO:0000313" key="4">
    <source>
        <dbReference type="Proteomes" id="UP001501508"/>
    </source>
</evidence>
<sequence length="206" mass="23594">MKKSFDRKDRLERFVRDNRSAFDSEEPDDLLWRKIEGRLTGTPGSPHDKVHPAAPSPKKRWKRQISYDWRVAAAVLVICTAGILVYVNNHYGLARDPQMAIQLPTYAKEVNQYTMIINAKRDELKRLTASKPELYTSFAAELSQLENDYSGLRSELPGSPDPDIQLHAMVRNLQWQIDLLNQQIIIIEKIKKANGHEKDAGNIMAI</sequence>
<dbReference type="EMBL" id="BAABEY010000036">
    <property type="protein sequence ID" value="GAA4446676.1"/>
    <property type="molecule type" value="Genomic_DNA"/>
</dbReference>
<feature type="region of interest" description="Disordered" evidence="1">
    <location>
        <begin position="35"/>
        <end position="57"/>
    </location>
</feature>
<dbReference type="RefSeq" id="WP_345032560.1">
    <property type="nucleotide sequence ID" value="NZ_BAABEY010000036.1"/>
</dbReference>
<keyword evidence="2" id="KW-0472">Membrane</keyword>
<evidence type="ECO:0000313" key="3">
    <source>
        <dbReference type="EMBL" id="GAA4446676.1"/>
    </source>
</evidence>
<reference evidence="4" key="1">
    <citation type="journal article" date="2019" name="Int. J. Syst. Evol. Microbiol.">
        <title>The Global Catalogue of Microorganisms (GCM) 10K type strain sequencing project: providing services to taxonomists for standard genome sequencing and annotation.</title>
        <authorList>
            <consortium name="The Broad Institute Genomics Platform"/>
            <consortium name="The Broad Institute Genome Sequencing Center for Infectious Disease"/>
            <person name="Wu L."/>
            <person name="Ma J."/>
        </authorList>
    </citation>
    <scope>NUCLEOTIDE SEQUENCE [LARGE SCALE GENOMIC DNA]</scope>
    <source>
        <strain evidence="4">JCM 31920</strain>
    </source>
</reference>
<keyword evidence="2" id="KW-1133">Transmembrane helix</keyword>
<protein>
    <recommendedName>
        <fullName evidence="5">Anti-sigma factor</fullName>
    </recommendedName>
</protein>
<evidence type="ECO:0008006" key="5">
    <source>
        <dbReference type="Google" id="ProtNLM"/>
    </source>
</evidence>
<keyword evidence="2" id="KW-0812">Transmembrane</keyword>
<accession>A0ABP8MCA6</accession>
<keyword evidence="4" id="KW-1185">Reference proteome</keyword>
<gene>
    <name evidence="3" type="ORF">GCM10023091_40220</name>
</gene>
<dbReference type="Proteomes" id="UP001501508">
    <property type="component" value="Unassembled WGS sequence"/>
</dbReference>